<evidence type="ECO:0000259" key="5">
    <source>
        <dbReference type="PROSITE" id="PS50137"/>
    </source>
</evidence>
<dbReference type="InterPro" id="IPR000999">
    <property type="entry name" value="RNase_III_dom"/>
</dbReference>
<feature type="region of interest" description="Disordered" evidence="4">
    <location>
        <begin position="1"/>
        <end position="44"/>
    </location>
</feature>
<comment type="caution">
    <text evidence="7">The sequence shown here is derived from an EMBL/GenBank/DDBJ whole genome shotgun (WGS) entry which is preliminary data.</text>
</comment>
<dbReference type="GO" id="GO:0004525">
    <property type="term" value="F:ribonuclease III activity"/>
    <property type="evidence" value="ECO:0007669"/>
    <property type="project" value="InterPro"/>
</dbReference>
<keyword evidence="2 3" id="KW-0694">RNA-binding</keyword>
<evidence type="ECO:0000256" key="3">
    <source>
        <dbReference type="PROSITE-ProRule" id="PRU00266"/>
    </source>
</evidence>
<dbReference type="Gene3D" id="3.30.160.20">
    <property type="match status" value="1"/>
</dbReference>
<evidence type="ECO:0000256" key="4">
    <source>
        <dbReference type="SAM" id="MobiDB-lite"/>
    </source>
</evidence>
<dbReference type="GeneID" id="63720386"/>
<dbReference type="GO" id="GO:0030422">
    <property type="term" value="P:siRNA processing"/>
    <property type="evidence" value="ECO:0007669"/>
    <property type="project" value="TreeGrafter"/>
</dbReference>
<dbReference type="EMBL" id="LAYC01000003">
    <property type="protein sequence ID" value="KYK55779.1"/>
    <property type="molecule type" value="Genomic_DNA"/>
</dbReference>
<reference evidence="7 8" key="1">
    <citation type="journal article" date="2016" name="Sci. Rep.">
        <title>Insights into Adaptations to a Near-Obligate Nematode Endoparasitic Lifestyle from the Finished Genome of Drechmeria coniospora.</title>
        <authorList>
            <person name="Zhang L."/>
            <person name="Zhou Z."/>
            <person name="Guo Q."/>
            <person name="Fokkens L."/>
            <person name="Miskei M."/>
            <person name="Pocsi I."/>
            <person name="Zhang W."/>
            <person name="Chen M."/>
            <person name="Wang L."/>
            <person name="Sun Y."/>
            <person name="Donzelli B.G."/>
            <person name="Gibson D.M."/>
            <person name="Nelson D.R."/>
            <person name="Luo J.G."/>
            <person name="Rep M."/>
            <person name="Liu H."/>
            <person name="Yang S."/>
            <person name="Wang J."/>
            <person name="Krasnoff S.B."/>
            <person name="Xu Y."/>
            <person name="Molnar I."/>
            <person name="Lin M."/>
        </authorList>
    </citation>
    <scope>NUCLEOTIDE SEQUENCE [LARGE SCALE GENOMIC DNA]</scope>
    <source>
        <strain evidence="7 8">ARSEF 6962</strain>
    </source>
</reference>
<name>A0A151GFA7_DRECN</name>
<dbReference type="InterPro" id="IPR036389">
    <property type="entry name" value="RNase_III_sf"/>
</dbReference>
<dbReference type="Pfam" id="PF00035">
    <property type="entry name" value="dsrm"/>
    <property type="match status" value="1"/>
</dbReference>
<evidence type="ECO:0000256" key="2">
    <source>
        <dbReference type="ARBA" id="ARBA00022884"/>
    </source>
</evidence>
<dbReference type="PANTHER" id="PTHR14950">
    <property type="entry name" value="DICER-RELATED"/>
    <property type="match status" value="1"/>
</dbReference>
<keyword evidence="1 7" id="KW-0378">Hydrolase</keyword>
<dbReference type="SMART" id="SM00535">
    <property type="entry name" value="RIBOc"/>
    <property type="match status" value="1"/>
</dbReference>
<dbReference type="SUPFAM" id="SSF54768">
    <property type="entry name" value="dsRNA-binding domain-like"/>
    <property type="match status" value="1"/>
</dbReference>
<sequence length="344" mass="37909">MSKRPAASLTTSNGLEVAEAGEAKRQRKEGSNYNSKGEPDAFRSMPSLADFIPWRSSEIDGHLPPLPKILDPELEKTAFTHPGASRRGESYERLEWLGDAYIELAATGLIFQTFTHTHAGRCSQLREILVRNTTLAGYFRKYGLPARAHLPPDFGKERCLGRGSSKDKDLCKTQADMFEAYFGAVIASDGENGKRNAMAWIRTLWGQTIKEHIIEYEKAQAANQPSKATTPSLGPGGADLNPKDKLRATIGVKGITIRYEDVPGNRKDKDHGLPLYTVAVYLDGWGEVNKHLGTGTAMQKKEAGQKAAAQALENKKLMRVYEGKKKAFQEALMTAQESEPAMDL</sequence>
<dbReference type="Pfam" id="PF00636">
    <property type="entry name" value="Ribonuclease_3"/>
    <property type="match status" value="1"/>
</dbReference>
<dbReference type="SUPFAM" id="SSF69065">
    <property type="entry name" value="RNase III domain-like"/>
    <property type="match status" value="1"/>
</dbReference>
<feature type="domain" description="RNase III" evidence="6">
    <location>
        <begin position="68"/>
        <end position="190"/>
    </location>
</feature>
<dbReference type="PANTHER" id="PTHR14950:SF49">
    <property type="entry name" value="RIBONUCLEASE 3-LIKE PROTEIN 2-RELATED"/>
    <property type="match status" value="1"/>
</dbReference>
<dbReference type="Proteomes" id="UP000076580">
    <property type="component" value="Chromosome 03"/>
</dbReference>
<feature type="domain" description="DRBM" evidence="5">
    <location>
        <begin position="241"/>
        <end position="317"/>
    </location>
</feature>
<dbReference type="GO" id="GO:0003723">
    <property type="term" value="F:RNA binding"/>
    <property type="evidence" value="ECO:0007669"/>
    <property type="project" value="UniProtKB-UniRule"/>
</dbReference>
<proteinExistence type="predicted"/>
<organism evidence="7 8">
    <name type="scientific">Drechmeria coniospora</name>
    <name type="common">Nematophagous fungus</name>
    <name type="synonym">Meria coniospora</name>
    <dbReference type="NCBI Taxonomy" id="98403"/>
    <lineage>
        <taxon>Eukaryota</taxon>
        <taxon>Fungi</taxon>
        <taxon>Dikarya</taxon>
        <taxon>Ascomycota</taxon>
        <taxon>Pezizomycotina</taxon>
        <taxon>Sordariomycetes</taxon>
        <taxon>Hypocreomycetidae</taxon>
        <taxon>Hypocreales</taxon>
        <taxon>Ophiocordycipitaceae</taxon>
        <taxon>Drechmeria</taxon>
    </lineage>
</organism>
<evidence type="ECO:0000259" key="6">
    <source>
        <dbReference type="PROSITE" id="PS50142"/>
    </source>
</evidence>
<keyword evidence="8" id="KW-1185">Reference proteome</keyword>
<dbReference type="InterPro" id="IPR014720">
    <property type="entry name" value="dsRBD_dom"/>
</dbReference>
<dbReference type="CDD" id="cd00593">
    <property type="entry name" value="RIBOc"/>
    <property type="match status" value="1"/>
</dbReference>
<dbReference type="Gene3D" id="1.10.1520.10">
    <property type="entry name" value="Ribonuclease III domain"/>
    <property type="match status" value="1"/>
</dbReference>
<evidence type="ECO:0000313" key="7">
    <source>
        <dbReference type="EMBL" id="KYK55779.1"/>
    </source>
</evidence>
<dbReference type="FunCoup" id="A0A151GFA7">
    <property type="interactions" value="221"/>
</dbReference>
<evidence type="ECO:0000256" key="1">
    <source>
        <dbReference type="ARBA" id="ARBA00022801"/>
    </source>
</evidence>
<dbReference type="GO" id="GO:0005634">
    <property type="term" value="C:nucleus"/>
    <property type="evidence" value="ECO:0007669"/>
    <property type="project" value="TreeGrafter"/>
</dbReference>
<gene>
    <name evidence="7" type="ORF">DCS_07743</name>
</gene>
<dbReference type="SMART" id="SM00358">
    <property type="entry name" value="DSRM"/>
    <property type="match status" value="1"/>
</dbReference>
<dbReference type="GO" id="GO:0005737">
    <property type="term" value="C:cytoplasm"/>
    <property type="evidence" value="ECO:0007669"/>
    <property type="project" value="TreeGrafter"/>
</dbReference>
<accession>A0A151GFA7</accession>
<dbReference type="PROSITE" id="PS50142">
    <property type="entry name" value="RNASE_3_2"/>
    <property type="match status" value="1"/>
</dbReference>
<dbReference type="PROSITE" id="PS00517">
    <property type="entry name" value="RNASE_3_1"/>
    <property type="match status" value="1"/>
</dbReference>
<dbReference type="InParanoid" id="A0A151GFA7"/>
<dbReference type="AlphaFoldDB" id="A0A151GFA7"/>
<evidence type="ECO:0000313" key="8">
    <source>
        <dbReference type="Proteomes" id="UP000076580"/>
    </source>
</evidence>
<feature type="compositionally biased region" description="Polar residues" evidence="4">
    <location>
        <begin position="221"/>
        <end position="232"/>
    </location>
</feature>
<feature type="compositionally biased region" description="Basic and acidic residues" evidence="4">
    <location>
        <begin position="21"/>
        <end position="30"/>
    </location>
</feature>
<protein>
    <submittedName>
        <fullName evidence="7">Abhydrolase domain-containing protein</fullName>
    </submittedName>
</protein>
<dbReference type="STRING" id="98403.A0A151GFA7"/>
<dbReference type="PROSITE" id="PS50137">
    <property type="entry name" value="DS_RBD"/>
    <property type="match status" value="1"/>
</dbReference>
<feature type="region of interest" description="Disordered" evidence="4">
    <location>
        <begin position="220"/>
        <end position="241"/>
    </location>
</feature>
<dbReference type="RefSeq" id="XP_040655131.1">
    <property type="nucleotide sequence ID" value="XM_040805027.1"/>
</dbReference>